<dbReference type="SUPFAM" id="SSF63446">
    <property type="entry name" value="Type I dockerin domain"/>
    <property type="match status" value="1"/>
</dbReference>
<sequence length="247" mass="26147">MRLPENAPAEFFEVAVGESTVISTENFETETGWIVSSDATAGLWERAVPLDAGWGDPDGDADGSGKCYITGNTSFDDVDSGTTSLISPFFDMSAGGQLGYRYWISGFPGIAFGPGDGLFVDVATDQFGADWIEVRAYTDDAQVWLTDAIEVGVEVPASSTVRIRFRAVDVGDDHVVEAGIDAVTIGEFGCSDSCVADFNGDGDVNTLDMLAFLNAWNAGDSSADVNGDGDVNTLDVLEFLNLWNVGC</sequence>
<dbReference type="AlphaFoldDB" id="A0A3B1DVC6"/>
<dbReference type="InterPro" id="IPR053783">
    <property type="entry name" value="Dockerin_dom_GC-type"/>
</dbReference>
<protein>
    <recommendedName>
        <fullName evidence="2">MAM domain-containing protein</fullName>
    </recommendedName>
</protein>
<dbReference type="InterPro" id="IPR002105">
    <property type="entry name" value="Dockerin_1_rpt"/>
</dbReference>
<dbReference type="NCBIfam" id="NF041540">
    <property type="entry name" value="dockerin_GC"/>
    <property type="match status" value="1"/>
</dbReference>
<reference evidence="1" key="1">
    <citation type="submission" date="2018-06" db="EMBL/GenBank/DDBJ databases">
        <authorList>
            <person name="Zhirakovskaya E."/>
        </authorList>
    </citation>
    <scope>NUCLEOTIDE SEQUENCE</scope>
</reference>
<dbReference type="InterPro" id="IPR018247">
    <property type="entry name" value="EF_Hand_1_Ca_BS"/>
</dbReference>
<evidence type="ECO:0008006" key="2">
    <source>
        <dbReference type="Google" id="ProtNLM"/>
    </source>
</evidence>
<accession>A0A3B1DVC6</accession>
<organism evidence="1">
    <name type="scientific">hydrothermal vent metagenome</name>
    <dbReference type="NCBI Taxonomy" id="652676"/>
    <lineage>
        <taxon>unclassified sequences</taxon>
        <taxon>metagenomes</taxon>
        <taxon>ecological metagenomes</taxon>
    </lineage>
</organism>
<proteinExistence type="predicted"/>
<evidence type="ECO:0000313" key="1">
    <source>
        <dbReference type="EMBL" id="VAX40134.1"/>
    </source>
</evidence>
<dbReference type="Gene3D" id="1.10.1330.10">
    <property type="entry name" value="Dockerin domain"/>
    <property type="match status" value="1"/>
</dbReference>
<dbReference type="PROSITE" id="PS00018">
    <property type="entry name" value="EF_HAND_1"/>
    <property type="match status" value="2"/>
</dbReference>
<dbReference type="Pfam" id="PF00404">
    <property type="entry name" value="Dockerin_1"/>
    <property type="match status" value="1"/>
</dbReference>
<dbReference type="InterPro" id="IPR036439">
    <property type="entry name" value="Dockerin_dom_sf"/>
</dbReference>
<dbReference type="EMBL" id="UOGK01000341">
    <property type="protein sequence ID" value="VAX40134.1"/>
    <property type="molecule type" value="Genomic_DNA"/>
</dbReference>
<dbReference type="GO" id="GO:0000272">
    <property type="term" value="P:polysaccharide catabolic process"/>
    <property type="evidence" value="ECO:0007669"/>
    <property type="project" value="InterPro"/>
</dbReference>
<gene>
    <name evidence="1" type="ORF">MNBD_PLANCTO03-1305</name>
</gene>
<dbReference type="GO" id="GO:0004553">
    <property type="term" value="F:hydrolase activity, hydrolyzing O-glycosyl compounds"/>
    <property type="evidence" value="ECO:0007669"/>
    <property type="project" value="InterPro"/>
</dbReference>
<name>A0A3B1DVC6_9ZZZZ</name>